<name>A0A7W8MFB9_9HYPH</name>
<dbReference type="Pfam" id="PF19613">
    <property type="entry name" value="DUF6118"/>
    <property type="match status" value="1"/>
</dbReference>
<keyword evidence="2" id="KW-0812">Transmembrane</keyword>
<evidence type="ECO:0000313" key="4">
    <source>
        <dbReference type="Proteomes" id="UP000550895"/>
    </source>
</evidence>
<dbReference type="AlphaFoldDB" id="A0A7W8MFB9"/>
<dbReference type="EMBL" id="JACHGA010000036">
    <property type="protein sequence ID" value="MBB5278787.1"/>
    <property type="molecule type" value="Genomic_DNA"/>
</dbReference>
<dbReference type="Proteomes" id="UP000550895">
    <property type="component" value="Unassembled WGS sequence"/>
</dbReference>
<feature type="region of interest" description="Disordered" evidence="1">
    <location>
        <begin position="1"/>
        <end position="37"/>
    </location>
</feature>
<feature type="transmembrane region" description="Helical" evidence="2">
    <location>
        <begin position="168"/>
        <end position="188"/>
    </location>
</feature>
<keyword evidence="4" id="KW-1185">Reference proteome</keyword>
<dbReference type="RefSeq" id="WP_246035188.1">
    <property type="nucleotide sequence ID" value="NZ_JACHGA010000036.1"/>
</dbReference>
<dbReference type="InterPro" id="IPR046121">
    <property type="entry name" value="DUF6118"/>
</dbReference>
<evidence type="ECO:0000256" key="1">
    <source>
        <dbReference type="SAM" id="MobiDB-lite"/>
    </source>
</evidence>
<comment type="caution">
    <text evidence="3">The sequence shown here is derived from an EMBL/GenBank/DDBJ whole genome shotgun (WGS) entry which is preliminary data.</text>
</comment>
<evidence type="ECO:0000256" key="2">
    <source>
        <dbReference type="SAM" id="Phobius"/>
    </source>
</evidence>
<sequence>MTPKENEPFERSSERRGKAEAIEHHQGMEPDMSALDDAGDPAVAFEALRETVENLAADLTREMTTIRRGVETALDQFERQGAPIDYSADLGHLTQGLALMTERLHAVEQSPLLRQSAEHQARIFERSGEGLVRDAVQALERQASDLERISTVLASHNAQVFHRKDQDFRMWVAGVTGVIVGAFILVALPRFLPFSADAHVAALVMGKSRIEAGRDMISSADPFTLQKMSWGARFYDAGGEAVAKCLAKAEETGKDQKCTVTVPAPETQQ</sequence>
<accession>A0A7W8MFB9</accession>
<reference evidence="3 4" key="1">
    <citation type="submission" date="2020-08" db="EMBL/GenBank/DDBJ databases">
        <title>Genomic Encyclopedia of Type Strains, Phase IV (KMG-IV): sequencing the most valuable type-strain genomes for metagenomic binning, comparative biology and taxonomic classification.</title>
        <authorList>
            <person name="Goeker M."/>
        </authorList>
    </citation>
    <scope>NUCLEOTIDE SEQUENCE [LARGE SCALE GENOMIC DNA]</scope>
    <source>
        <strain evidence="3 4">DSM 26376</strain>
    </source>
</reference>
<keyword evidence="2" id="KW-0472">Membrane</keyword>
<feature type="compositionally biased region" description="Basic and acidic residues" evidence="1">
    <location>
        <begin position="1"/>
        <end position="28"/>
    </location>
</feature>
<gene>
    <name evidence="3" type="ORF">HNR26_004901</name>
</gene>
<evidence type="ECO:0000313" key="3">
    <source>
        <dbReference type="EMBL" id="MBB5278787.1"/>
    </source>
</evidence>
<protein>
    <submittedName>
        <fullName evidence="3">Uncharacterized protein</fullName>
    </submittedName>
</protein>
<keyword evidence="2" id="KW-1133">Transmembrane helix</keyword>
<proteinExistence type="predicted"/>
<organism evidence="3 4">
    <name type="scientific">Rhizobium rosettiformans</name>
    <dbReference type="NCBI Taxonomy" id="1368430"/>
    <lineage>
        <taxon>Bacteria</taxon>
        <taxon>Pseudomonadati</taxon>
        <taxon>Pseudomonadota</taxon>
        <taxon>Alphaproteobacteria</taxon>
        <taxon>Hyphomicrobiales</taxon>
        <taxon>Rhizobiaceae</taxon>
        <taxon>Rhizobium/Agrobacterium group</taxon>
        <taxon>Rhizobium</taxon>
    </lineage>
</organism>